<dbReference type="Proteomes" id="UP000199307">
    <property type="component" value="Unassembled WGS sequence"/>
</dbReference>
<evidence type="ECO:0000259" key="1">
    <source>
        <dbReference type="Pfam" id="PF07484"/>
    </source>
</evidence>
<evidence type="ECO:0000313" key="3">
    <source>
        <dbReference type="Proteomes" id="UP000199307"/>
    </source>
</evidence>
<dbReference type="InterPro" id="IPR011083">
    <property type="entry name" value="Phage_tail_collar_dom"/>
</dbReference>
<comment type="caution">
    <text evidence="2">The sequence shown here is derived from an EMBL/GenBank/DDBJ whole genome shotgun (WGS) entry which is preliminary data.</text>
</comment>
<evidence type="ECO:0000313" key="2">
    <source>
        <dbReference type="EMBL" id="SCY80203.1"/>
    </source>
</evidence>
<dbReference type="EMBL" id="FMVC01000005">
    <property type="protein sequence ID" value="SCY80203.1"/>
    <property type="molecule type" value="Genomic_DNA"/>
</dbReference>
<name>A0ABY0M310_9FLAO</name>
<proteinExistence type="predicted"/>
<organism evidence="2 3">
    <name type="scientific">Flavobacterium anhuiense</name>
    <dbReference type="NCBI Taxonomy" id="459526"/>
    <lineage>
        <taxon>Bacteria</taxon>
        <taxon>Pseudomonadati</taxon>
        <taxon>Bacteroidota</taxon>
        <taxon>Flavobacteriia</taxon>
        <taxon>Flavobacteriales</taxon>
        <taxon>Flavobacteriaceae</taxon>
        <taxon>Flavobacterium</taxon>
    </lineage>
</organism>
<gene>
    <name evidence="2" type="ORF">SAMN02927916_3479</name>
</gene>
<dbReference type="SUPFAM" id="SSF88874">
    <property type="entry name" value="Receptor-binding domain of short tail fibre protein gp12"/>
    <property type="match status" value="1"/>
</dbReference>
<reference evidence="2 3" key="1">
    <citation type="submission" date="2016-10" db="EMBL/GenBank/DDBJ databases">
        <authorList>
            <person name="Varghese N."/>
            <person name="Submissions S."/>
        </authorList>
    </citation>
    <scope>NUCLEOTIDE SEQUENCE [LARGE SCALE GENOMIC DNA]</scope>
    <source>
        <strain evidence="2 3">CGMCC 1.6859</strain>
    </source>
</reference>
<protein>
    <submittedName>
        <fullName evidence="2">Microcystin-dependent protein</fullName>
    </submittedName>
</protein>
<dbReference type="InterPro" id="IPR037053">
    <property type="entry name" value="Phage_tail_collar_dom_sf"/>
</dbReference>
<keyword evidence="3" id="KW-1185">Reference proteome</keyword>
<accession>A0ABY0M310</accession>
<sequence>MEVYLGTILSFAFNYPPAGWAACNGQIMSISQNSALFALLGTTYGGNGVSTFGLPDLRGRSPIHFGQGPGLSPVVIGESAGTENTTLTTANMPAHVHALTGGTATVAVTATAIVGGTITNETDNGNNSFSSGTATANIYSEPGGTGTAKIAGLAATATLGGNTAIAGSTIPFSIRDPYLAVNMCIALNGIFPSRN</sequence>
<dbReference type="Gene3D" id="3.90.1340.10">
    <property type="entry name" value="Phage tail collar domain"/>
    <property type="match status" value="1"/>
</dbReference>
<feature type="domain" description="Phage tail collar" evidence="1">
    <location>
        <begin position="6"/>
        <end position="62"/>
    </location>
</feature>
<dbReference type="Pfam" id="PF07484">
    <property type="entry name" value="Collar"/>
    <property type="match status" value="1"/>
</dbReference>